<reference evidence="1 2" key="1">
    <citation type="journal article" date="2019" name="PLoS Pathog.">
        <title>Genome sequence of the bovine parasite Schistosoma bovis Tanzania.</title>
        <authorList>
            <person name="Oey H."/>
            <person name="Zakrzewski M."/>
            <person name="Gobert G."/>
            <person name="Gravermann K."/>
            <person name="Stoye J."/>
            <person name="Jones M."/>
            <person name="Mcmanus D."/>
            <person name="Krause L."/>
        </authorList>
    </citation>
    <scope>NUCLEOTIDE SEQUENCE [LARGE SCALE GENOMIC DNA]</scope>
    <source>
        <strain evidence="1 2">TAN1997</strain>
    </source>
</reference>
<evidence type="ECO:0000313" key="2">
    <source>
        <dbReference type="Proteomes" id="UP000290809"/>
    </source>
</evidence>
<dbReference type="STRING" id="6184.A0A430QF53"/>
<accession>A0A430QF53</accession>
<evidence type="ECO:0000313" key="1">
    <source>
        <dbReference type="EMBL" id="RTG86350.1"/>
    </source>
</evidence>
<dbReference type="AlphaFoldDB" id="A0A430QF53"/>
<name>A0A430QF53_SCHBO</name>
<sequence length="228" mass="27005">MGSCARHTNKFEGQELMGQSMQNRFSSFSSLDNDVIMNFTVFTGTFRIMLNDLPFLPSGFSVIWAQKSILILTENIHLNKTTELLDSYTQQEYWNQWSKHIHHTVKRNIDFNQIPLQLNKQSKCNNHYDNCQSSLSTIHYTKPIYEQYKNVYRNKRHLYTTVNCPEKEIIKLENRLLSEMRKDLQQPSIDFIKHLKEAGVGQLDEIQIERLGPCIQTQRNYDWFFLCL</sequence>
<gene>
    <name evidence="1" type="ORF">DC041_0003718</name>
</gene>
<dbReference type="Proteomes" id="UP000290809">
    <property type="component" value="Unassembled WGS sequence"/>
</dbReference>
<keyword evidence="2" id="KW-1185">Reference proteome</keyword>
<comment type="caution">
    <text evidence="1">The sequence shown here is derived from an EMBL/GenBank/DDBJ whole genome shotgun (WGS) entry which is preliminary data.</text>
</comment>
<organism evidence="1 2">
    <name type="scientific">Schistosoma bovis</name>
    <name type="common">Blood fluke</name>
    <dbReference type="NCBI Taxonomy" id="6184"/>
    <lineage>
        <taxon>Eukaryota</taxon>
        <taxon>Metazoa</taxon>
        <taxon>Spiralia</taxon>
        <taxon>Lophotrochozoa</taxon>
        <taxon>Platyhelminthes</taxon>
        <taxon>Trematoda</taxon>
        <taxon>Digenea</taxon>
        <taxon>Strigeidida</taxon>
        <taxon>Schistosomatoidea</taxon>
        <taxon>Schistosomatidae</taxon>
        <taxon>Schistosoma</taxon>
    </lineage>
</organism>
<protein>
    <submittedName>
        <fullName evidence="1">Uncharacterized protein</fullName>
    </submittedName>
</protein>
<proteinExistence type="predicted"/>
<dbReference type="EMBL" id="QMKO01001817">
    <property type="protein sequence ID" value="RTG86350.1"/>
    <property type="molecule type" value="Genomic_DNA"/>
</dbReference>